<dbReference type="Gene3D" id="3.40.47.10">
    <property type="match status" value="1"/>
</dbReference>
<evidence type="ECO:0000259" key="2">
    <source>
        <dbReference type="Pfam" id="PF00109"/>
    </source>
</evidence>
<reference evidence="3 4" key="1">
    <citation type="submission" date="2018-03" db="EMBL/GenBank/DDBJ databases">
        <title>Genome sequencing of Phreatobacter sp.</title>
        <authorList>
            <person name="Kim S.-J."/>
            <person name="Heo J."/>
            <person name="Kwon S.-W."/>
        </authorList>
    </citation>
    <scope>NUCLEOTIDE SEQUENCE [LARGE SCALE GENOMIC DNA]</scope>
    <source>
        <strain evidence="3 4">S-12</strain>
    </source>
</reference>
<protein>
    <submittedName>
        <fullName evidence="3">Beta-ketoacyl-ACP synthase II</fullName>
    </submittedName>
</protein>
<dbReference type="GO" id="GO:0004315">
    <property type="term" value="F:3-oxoacyl-[acyl-carrier-protein] synthase activity"/>
    <property type="evidence" value="ECO:0007669"/>
    <property type="project" value="TreeGrafter"/>
</dbReference>
<dbReference type="KEGG" id="phr:C6569_10975"/>
<dbReference type="GO" id="GO:0006633">
    <property type="term" value="P:fatty acid biosynthetic process"/>
    <property type="evidence" value="ECO:0007669"/>
    <property type="project" value="TreeGrafter"/>
</dbReference>
<feature type="domain" description="Beta-ketoacyl synthase-like N-terminal" evidence="2">
    <location>
        <begin position="11"/>
        <end position="256"/>
    </location>
</feature>
<dbReference type="PANTHER" id="PTHR11712">
    <property type="entry name" value="POLYKETIDE SYNTHASE-RELATED"/>
    <property type="match status" value="1"/>
</dbReference>
<name>A0A2S0NBM0_9HYPH</name>
<sequence>MMAIAPEREAWITGIGLVSALGEGLDAHWEALNGDREAWLKLDSTTHAPYQVHPAVALDLAKQIPDRGDRRQMEGWQRLGTYAAGLALENAGVKGQDDLLKTMHMIVAAGGGERDYAVDGQILSGLEASNEPGKFLNERLMNDLRPTLFLAQLSNLLAGNISIVHGVVGSSRTFMGEEMAGVDAVRVALGRCHAGQGDIFLVGGAYSAERPDTILHFELGHMNWTKPWAPVWERPKDGGGTILGSVGAFLVVEAREHAEKRGAKPIARLSKVSSDRTRRKNGDAEHSMAVQWNEISPGLIPGATVVISGATGVSEAVAIERDLLDQRRVPTRATGSVIGHSVEATFPANVALAAMMVARGEAVPPIGGAKDEARMTRKVKQAVVTSVGHWRGEGMALVEAI</sequence>
<keyword evidence="4" id="KW-1185">Reference proteome</keyword>
<dbReference type="InterPro" id="IPR016039">
    <property type="entry name" value="Thiolase-like"/>
</dbReference>
<evidence type="ECO:0000313" key="4">
    <source>
        <dbReference type="Proteomes" id="UP000237889"/>
    </source>
</evidence>
<dbReference type="InterPro" id="IPR000794">
    <property type="entry name" value="Beta-ketoacyl_synthase"/>
</dbReference>
<dbReference type="RefSeq" id="WP_106748886.1">
    <property type="nucleotide sequence ID" value="NZ_CP027668.1"/>
</dbReference>
<proteinExistence type="predicted"/>
<dbReference type="EMBL" id="CP027668">
    <property type="protein sequence ID" value="AVO45545.1"/>
    <property type="molecule type" value="Genomic_DNA"/>
</dbReference>
<dbReference type="AlphaFoldDB" id="A0A2S0NBM0"/>
<dbReference type="OrthoDB" id="9808685at2"/>
<dbReference type="Pfam" id="PF00109">
    <property type="entry name" value="ketoacyl-synt"/>
    <property type="match status" value="1"/>
</dbReference>
<dbReference type="Proteomes" id="UP000237889">
    <property type="component" value="Chromosome"/>
</dbReference>
<keyword evidence="1" id="KW-0808">Transferase</keyword>
<evidence type="ECO:0000313" key="3">
    <source>
        <dbReference type="EMBL" id="AVO45545.1"/>
    </source>
</evidence>
<accession>A0A2S0NBM0</accession>
<dbReference type="SUPFAM" id="SSF53901">
    <property type="entry name" value="Thiolase-like"/>
    <property type="match status" value="2"/>
</dbReference>
<organism evidence="3 4">
    <name type="scientific">Phreatobacter cathodiphilus</name>
    <dbReference type="NCBI Taxonomy" id="1868589"/>
    <lineage>
        <taxon>Bacteria</taxon>
        <taxon>Pseudomonadati</taxon>
        <taxon>Pseudomonadota</taxon>
        <taxon>Alphaproteobacteria</taxon>
        <taxon>Hyphomicrobiales</taxon>
        <taxon>Phreatobacteraceae</taxon>
        <taxon>Phreatobacter</taxon>
    </lineage>
</organism>
<evidence type="ECO:0000256" key="1">
    <source>
        <dbReference type="ARBA" id="ARBA00022679"/>
    </source>
</evidence>
<dbReference type="InterPro" id="IPR014030">
    <property type="entry name" value="Ketoacyl_synth_N"/>
</dbReference>
<dbReference type="NCBIfam" id="NF005084">
    <property type="entry name" value="PRK06519.1"/>
    <property type="match status" value="1"/>
</dbReference>
<gene>
    <name evidence="3" type="ORF">C6569_10975</name>
</gene>
<dbReference type="PANTHER" id="PTHR11712:SF336">
    <property type="entry name" value="3-OXOACYL-[ACYL-CARRIER-PROTEIN] SYNTHASE, MITOCHONDRIAL"/>
    <property type="match status" value="1"/>
</dbReference>